<name>A0A0D9VW65_9ORYZ</name>
<dbReference type="Gramene" id="LPERR03G21020.1">
    <property type="protein sequence ID" value="LPERR03G21020.1"/>
    <property type="gene ID" value="LPERR03G21020"/>
</dbReference>
<protein>
    <submittedName>
        <fullName evidence="2">Uncharacterized protein</fullName>
    </submittedName>
</protein>
<dbReference type="Proteomes" id="UP000032180">
    <property type="component" value="Chromosome 3"/>
</dbReference>
<organism evidence="2 3">
    <name type="scientific">Leersia perrieri</name>
    <dbReference type="NCBI Taxonomy" id="77586"/>
    <lineage>
        <taxon>Eukaryota</taxon>
        <taxon>Viridiplantae</taxon>
        <taxon>Streptophyta</taxon>
        <taxon>Embryophyta</taxon>
        <taxon>Tracheophyta</taxon>
        <taxon>Spermatophyta</taxon>
        <taxon>Magnoliopsida</taxon>
        <taxon>Liliopsida</taxon>
        <taxon>Poales</taxon>
        <taxon>Poaceae</taxon>
        <taxon>BOP clade</taxon>
        <taxon>Oryzoideae</taxon>
        <taxon>Oryzeae</taxon>
        <taxon>Oryzinae</taxon>
        <taxon>Leersia</taxon>
    </lineage>
</organism>
<reference evidence="2 3" key="1">
    <citation type="submission" date="2012-08" db="EMBL/GenBank/DDBJ databases">
        <title>Oryza genome evolution.</title>
        <authorList>
            <person name="Wing R.A."/>
        </authorList>
    </citation>
    <scope>NUCLEOTIDE SEQUENCE</scope>
</reference>
<feature type="region of interest" description="Disordered" evidence="1">
    <location>
        <begin position="189"/>
        <end position="208"/>
    </location>
</feature>
<dbReference type="HOGENOM" id="CLU_1322616_0_0_1"/>
<reference evidence="3" key="2">
    <citation type="submission" date="2013-12" db="EMBL/GenBank/DDBJ databases">
        <authorList>
            <person name="Yu Y."/>
            <person name="Lee S."/>
            <person name="de Baynast K."/>
            <person name="Wissotski M."/>
            <person name="Liu L."/>
            <person name="Talag J."/>
            <person name="Goicoechea J."/>
            <person name="Angelova A."/>
            <person name="Jetty R."/>
            <person name="Kudrna D."/>
            <person name="Golser W."/>
            <person name="Rivera L."/>
            <person name="Zhang J."/>
            <person name="Wing R."/>
        </authorList>
    </citation>
    <scope>NUCLEOTIDE SEQUENCE</scope>
</reference>
<dbReference type="EnsemblPlants" id="LPERR03G21020.1">
    <property type="protein sequence ID" value="LPERR03G21020.1"/>
    <property type="gene ID" value="LPERR03G21020"/>
</dbReference>
<evidence type="ECO:0000313" key="2">
    <source>
        <dbReference type="EnsemblPlants" id="LPERR03G21020.1"/>
    </source>
</evidence>
<proteinExistence type="predicted"/>
<evidence type="ECO:0000313" key="3">
    <source>
        <dbReference type="Proteomes" id="UP000032180"/>
    </source>
</evidence>
<sequence length="208" mass="23062">MHLVGPRGTHSPVAVALPGQVLALANDKGLQIPLPPSVRSTSSRGDFGELTQRMDTLDLTTEEMSQNLTEHVAQTQYWQHHANAQFSNFNNMMQCGTPQLRCCQILGTFAIFVEWDPYMQNSRSTSRNRGNAEYLSNNPIVMPGQRIGDTIDMGNLPVHYQTRPSPASKVETRNDTRLMGLDLEHYPTTVSQTLSPSDARLAPGNELV</sequence>
<evidence type="ECO:0000256" key="1">
    <source>
        <dbReference type="SAM" id="MobiDB-lite"/>
    </source>
</evidence>
<keyword evidence="3" id="KW-1185">Reference proteome</keyword>
<reference evidence="2" key="3">
    <citation type="submission" date="2015-04" db="UniProtKB">
        <authorList>
            <consortium name="EnsemblPlants"/>
        </authorList>
    </citation>
    <scope>IDENTIFICATION</scope>
</reference>
<accession>A0A0D9VW65</accession>
<dbReference type="AlphaFoldDB" id="A0A0D9VW65"/>